<evidence type="ECO:0000256" key="3">
    <source>
        <dbReference type="ARBA" id="ARBA00022989"/>
    </source>
</evidence>
<feature type="transmembrane region" description="Helical" evidence="6">
    <location>
        <begin position="420"/>
        <end position="440"/>
    </location>
</feature>
<feature type="compositionally biased region" description="Polar residues" evidence="5">
    <location>
        <begin position="1"/>
        <end position="34"/>
    </location>
</feature>
<evidence type="ECO:0000256" key="5">
    <source>
        <dbReference type="SAM" id="MobiDB-lite"/>
    </source>
</evidence>
<keyword evidence="3 6" id="KW-1133">Transmembrane helix</keyword>
<protein>
    <recommendedName>
        <fullName evidence="7">Major facilitator superfamily (MFS) profile domain-containing protein</fullName>
    </recommendedName>
</protein>
<reference evidence="9" key="2">
    <citation type="submission" date="2015-01" db="EMBL/GenBank/DDBJ databases">
        <title>Evolutionary Origins and Diversification of the Mycorrhizal Mutualists.</title>
        <authorList>
            <consortium name="DOE Joint Genome Institute"/>
            <consortium name="Mycorrhizal Genomics Consortium"/>
            <person name="Kohler A."/>
            <person name="Kuo A."/>
            <person name="Nagy L.G."/>
            <person name="Floudas D."/>
            <person name="Copeland A."/>
            <person name="Barry K.W."/>
            <person name="Cichocki N."/>
            <person name="Veneault-Fourrey C."/>
            <person name="LaButti K."/>
            <person name="Lindquist E.A."/>
            <person name="Lipzen A."/>
            <person name="Lundell T."/>
            <person name="Morin E."/>
            <person name="Murat C."/>
            <person name="Riley R."/>
            <person name="Ohm R."/>
            <person name="Sun H."/>
            <person name="Tunlid A."/>
            <person name="Henrissat B."/>
            <person name="Grigoriev I.V."/>
            <person name="Hibbett D.S."/>
            <person name="Martin F."/>
        </authorList>
    </citation>
    <scope>NUCLEOTIDE SEQUENCE [LARGE SCALE GENOMIC DNA]</scope>
    <source>
        <strain evidence="9">h7</strain>
    </source>
</reference>
<keyword evidence="9" id="KW-1185">Reference proteome</keyword>
<gene>
    <name evidence="8" type="ORF">M413DRAFT_449115</name>
</gene>
<dbReference type="AlphaFoldDB" id="A0A0C3BIQ2"/>
<dbReference type="SUPFAM" id="SSF103473">
    <property type="entry name" value="MFS general substrate transporter"/>
    <property type="match status" value="1"/>
</dbReference>
<dbReference type="GO" id="GO:0022857">
    <property type="term" value="F:transmembrane transporter activity"/>
    <property type="evidence" value="ECO:0007669"/>
    <property type="project" value="InterPro"/>
</dbReference>
<dbReference type="HOGENOM" id="CLU_008455_8_5_1"/>
<feature type="transmembrane region" description="Helical" evidence="6">
    <location>
        <begin position="135"/>
        <end position="153"/>
    </location>
</feature>
<feature type="region of interest" description="Disordered" evidence="5">
    <location>
        <begin position="1"/>
        <end position="45"/>
    </location>
</feature>
<keyword evidence="4 6" id="KW-0472">Membrane</keyword>
<dbReference type="PANTHER" id="PTHR23502">
    <property type="entry name" value="MAJOR FACILITATOR SUPERFAMILY"/>
    <property type="match status" value="1"/>
</dbReference>
<feature type="domain" description="Major facilitator superfamily (MFS) profile" evidence="7">
    <location>
        <begin position="70"/>
        <end position="521"/>
    </location>
</feature>
<dbReference type="InterPro" id="IPR020846">
    <property type="entry name" value="MFS_dom"/>
</dbReference>
<dbReference type="Gene3D" id="1.20.1250.20">
    <property type="entry name" value="MFS general substrate transporter like domains"/>
    <property type="match status" value="1"/>
</dbReference>
<evidence type="ECO:0000256" key="4">
    <source>
        <dbReference type="ARBA" id="ARBA00023136"/>
    </source>
</evidence>
<comment type="subcellular location">
    <subcellularLocation>
        <location evidence="1">Membrane</location>
        <topology evidence="1">Multi-pass membrane protein</topology>
    </subcellularLocation>
</comment>
<keyword evidence="2 6" id="KW-0812">Transmembrane</keyword>
<proteinExistence type="predicted"/>
<dbReference type="OrthoDB" id="2585655at2759"/>
<feature type="transmembrane region" description="Helical" evidence="6">
    <location>
        <begin position="225"/>
        <end position="244"/>
    </location>
</feature>
<dbReference type="InterPro" id="IPR036259">
    <property type="entry name" value="MFS_trans_sf"/>
</dbReference>
<feature type="transmembrane region" description="Helical" evidence="6">
    <location>
        <begin position="342"/>
        <end position="363"/>
    </location>
</feature>
<evidence type="ECO:0000259" key="7">
    <source>
        <dbReference type="PROSITE" id="PS50850"/>
    </source>
</evidence>
<dbReference type="PROSITE" id="PS50850">
    <property type="entry name" value="MFS"/>
    <property type="match status" value="1"/>
</dbReference>
<feature type="transmembrane region" description="Helical" evidence="6">
    <location>
        <begin position="108"/>
        <end position="128"/>
    </location>
</feature>
<dbReference type="STRING" id="686832.A0A0C3BIQ2"/>
<dbReference type="Gene3D" id="1.20.1720.10">
    <property type="entry name" value="Multidrug resistance protein D"/>
    <property type="match status" value="1"/>
</dbReference>
<accession>A0A0C3BIQ2</accession>
<dbReference type="PANTHER" id="PTHR23502:SF5">
    <property type="entry name" value="QUINIDINE RESISTANCE PROTEIN 3"/>
    <property type="match status" value="1"/>
</dbReference>
<feature type="transmembrane region" description="Helical" evidence="6">
    <location>
        <begin position="159"/>
        <end position="183"/>
    </location>
</feature>
<reference evidence="8 9" key="1">
    <citation type="submission" date="2014-04" db="EMBL/GenBank/DDBJ databases">
        <authorList>
            <consortium name="DOE Joint Genome Institute"/>
            <person name="Kuo A."/>
            <person name="Gay G."/>
            <person name="Dore J."/>
            <person name="Kohler A."/>
            <person name="Nagy L.G."/>
            <person name="Floudas D."/>
            <person name="Copeland A."/>
            <person name="Barry K.W."/>
            <person name="Cichocki N."/>
            <person name="Veneault-Fourrey C."/>
            <person name="LaButti K."/>
            <person name="Lindquist E.A."/>
            <person name="Lipzen A."/>
            <person name="Lundell T."/>
            <person name="Morin E."/>
            <person name="Murat C."/>
            <person name="Sun H."/>
            <person name="Tunlid A."/>
            <person name="Henrissat B."/>
            <person name="Grigoriev I.V."/>
            <person name="Hibbett D.S."/>
            <person name="Martin F."/>
            <person name="Nordberg H.P."/>
            <person name="Cantor M.N."/>
            <person name="Hua S.X."/>
        </authorList>
    </citation>
    <scope>NUCLEOTIDE SEQUENCE [LARGE SCALE GENOMIC DNA]</scope>
    <source>
        <strain evidence="9">h7</strain>
    </source>
</reference>
<dbReference type="EMBL" id="KN831804">
    <property type="protein sequence ID" value="KIM36580.1"/>
    <property type="molecule type" value="Genomic_DNA"/>
</dbReference>
<sequence>MSVGTATTQTLSSIPNGSRPQLANPSSESLSILTGTPPPPPPLSHLTYDIEHTPVKNDPRAWTPLRKNASLALIALASMVASLAANIQNPAVEEKEEDLPATSSQFSLSISLFILFQGVMPLLWSAVSEVKGRKLVYLVSLGLFTLGSVAVALSKRIGLVIGFRCLQGAGSSAVNAIGAATLADIFDPAERGKKVGIYYIALVLGPALGPIFGGVLTAIWNWRAIFWFLSVLGGLIFALFFIFFHDTFRRERSLTYQNILKQRLRSAALLPLSYSDKSSTAGRRWLQVDKPEVELEKAAEATRTEETGRELPADVQLNVTLSLTDVNPFKPLLLVVRRKNNFLIPLSSGLIFSFSFLVVYTTARTLARSYHYTPLKIGLVALAYGIGCILGSVVGGRWSDYEFERLSAANGGKGDPEMRLGSTVLGVIFFPPSVVAFGWICEKHVHVAVICVFLFLTGFFSILIYSSSLTYIVDANVGRSSTAVATNSAFRGMAAFIATEIAVPLQDGVGDGLDVYTLGGY</sequence>
<dbReference type="Pfam" id="PF07690">
    <property type="entry name" value="MFS_1"/>
    <property type="match status" value="1"/>
</dbReference>
<feature type="transmembrane region" description="Helical" evidence="6">
    <location>
        <begin position="446"/>
        <end position="465"/>
    </location>
</feature>
<evidence type="ECO:0000256" key="2">
    <source>
        <dbReference type="ARBA" id="ARBA00022692"/>
    </source>
</evidence>
<evidence type="ECO:0000256" key="6">
    <source>
        <dbReference type="SAM" id="Phobius"/>
    </source>
</evidence>
<dbReference type="Proteomes" id="UP000053424">
    <property type="component" value="Unassembled WGS sequence"/>
</dbReference>
<evidence type="ECO:0000256" key="1">
    <source>
        <dbReference type="ARBA" id="ARBA00004141"/>
    </source>
</evidence>
<feature type="transmembrane region" description="Helical" evidence="6">
    <location>
        <begin position="375"/>
        <end position="399"/>
    </location>
</feature>
<feature type="transmembrane region" description="Helical" evidence="6">
    <location>
        <begin position="195"/>
        <end position="219"/>
    </location>
</feature>
<evidence type="ECO:0000313" key="8">
    <source>
        <dbReference type="EMBL" id="KIM36580.1"/>
    </source>
</evidence>
<dbReference type="InterPro" id="IPR011701">
    <property type="entry name" value="MFS"/>
</dbReference>
<feature type="transmembrane region" description="Helical" evidence="6">
    <location>
        <begin position="69"/>
        <end position="88"/>
    </location>
</feature>
<organism evidence="8 9">
    <name type="scientific">Hebeloma cylindrosporum</name>
    <dbReference type="NCBI Taxonomy" id="76867"/>
    <lineage>
        <taxon>Eukaryota</taxon>
        <taxon>Fungi</taxon>
        <taxon>Dikarya</taxon>
        <taxon>Basidiomycota</taxon>
        <taxon>Agaricomycotina</taxon>
        <taxon>Agaricomycetes</taxon>
        <taxon>Agaricomycetidae</taxon>
        <taxon>Agaricales</taxon>
        <taxon>Agaricineae</taxon>
        <taxon>Hymenogastraceae</taxon>
        <taxon>Hebeloma</taxon>
    </lineage>
</organism>
<evidence type="ECO:0000313" key="9">
    <source>
        <dbReference type="Proteomes" id="UP000053424"/>
    </source>
</evidence>
<name>A0A0C3BIQ2_HEBCY</name>
<dbReference type="GO" id="GO:0005886">
    <property type="term" value="C:plasma membrane"/>
    <property type="evidence" value="ECO:0007669"/>
    <property type="project" value="TreeGrafter"/>
</dbReference>